<comment type="caution">
    <text evidence="4">The sequence shown here is derived from an EMBL/GenBank/DDBJ whole genome shotgun (WGS) entry which is preliminary data.</text>
</comment>
<dbReference type="InterPro" id="IPR050832">
    <property type="entry name" value="Bact_Acetyltransf"/>
</dbReference>
<accession>A0ABQ2GSK7</accession>
<evidence type="ECO:0000313" key="5">
    <source>
        <dbReference type="Proteomes" id="UP000661918"/>
    </source>
</evidence>
<evidence type="ECO:0000256" key="2">
    <source>
        <dbReference type="ARBA" id="ARBA00023315"/>
    </source>
</evidence>
<proteinExistence type="predicted"/>
<reference evidence="5" key="1">
    <citation type="journal article" date="2019" name="Int. J. Syst. Evol. Microbiol.">
        <title>The Global Catalogue of Microorganisms (GCM) 10K type strain sequencing project: providing services to taxonomists for standard genome sequencing and annotation.</title>
        <authorList>
            <consortium name="The Broad Institute Genomics Platform"/>
            <consortium name="The Broad Institute Genome Sequencing Center for Infectious Disease"/>
            <person name="Wu L."/>
            <person name="Ma J."/>
        </authorList>
    </citation>
    <scope>NUCLEOTIDE SEQUENCE [LARGE SCALE GENOMIC DNA]</scope>
    <source>
        <strain evidence="5">JCM 15443</strain>
    </source>
</reference>
<name>A0ABQ2GSK7_9DEIO</name>
<dbReference type="PANTHER" id="PTHR43877">
    <property type="entry name" value="AMINOALKYLPHOSPHONATE N-ACETYLTRANSFERASE-RELATED-RELATED"/>
    <property type="match status" value="1"/>
</dbReference>
<keyword evidence="1" id="KW-0808">Transferase</keyword>
<protein>
    <recommendedName>
        <fullName evidence="3">N-acetyltransferase domain-containing protein</fullName>
    </recommendedName>
</protein>
<dbReference type="RefSeq" id="WP_188903556.1">
    <property type="nucleotide sequence ID" value="NZ_BMOM01000012.1"/>
</dbReference>
<feature type="domain" description="N-acetyltransferase" evidence="3">
    <location>
        <begin position="1"/>
        <end position="144"/>
    </location>
</feature>
<keyword evidence="2" id="KW-0012">Acyltransferase</keyword>
<dbReference type="CDD" id="cd04301">
    <property type="entry name" value="NAT_SF"/>
    <property type="match status" value="1"/>
</dbReference>
<dbReference type="Proteomes" id="UP000661918">
    <property type="component" value="Unassembled WGS sequence"/>
</dbReference>
<evidence type="ECO:0000256" key="1">
    <source>
        <dbReference type="ARBA" id="ARBA00022679"/>
    </source>
</evidence>
<dbReference type="Gene3D" id="3.40.630.30">
    <property type="match status" value="1"/>
</dbReference>
<organism evidence="4 5">
    <name type="scientific">Deinococcus aerophilus</name>
    <dbReference type="NCBI Taxonomy" id="522488"/>
    <lineage>
        <taxon>Bacteria</taxon>
        <taxon>Thermotogati</taxon>
        <taxon>Deinococcota</taxon>
        <taxon>Deinococci</taxon>
        <taxon>Deinococcales</taxon>
        <taxon>Deinococcaceae</taxon>
        <taxon>Deinococcus</taxon>
    </lineage>
</organism>
<evidence type="ECO:0000259" key="3">
    <source>
        <dbReference type="PROSITE" id="PS51186"/>
    </source>
</evidence>
<evidence type="ECO:0000313" key="4">
    <source>
        <dbReference type="EMBL" id="GGM09785.1"/>
    </source>
</evidence>
<dbReference type="InterPro" id="IPR016181">
    <property type="entry name" value="Acyl_CoA_acyltransferase"/>
</dbReference>
<dbReference type="PROSITE" id="PS51186">
    <property type="entry name" value="GNAT"/>
    <property type="match status" value="1"/>
</dbReference>
<keyword evidence="5" id="KW-1185">Reference proteome</keyword>
<dbReference type="InterPro" id="IPR000182">
    <property type="entry name" value="GNAT_dom"/>
</dbReference>
<dbReference type="Pfam" id="PF00583">
    <property type="entry name" value="Acetyltransf_1"/>
    <property type="match status" value="1"/>
</dbReference>
<sequence>MELRPLTPGEVPAAAQTFVATFNAAPWQEAWTLDTAGACLSDLLALPRASAVGAWEDGQCLGAVLGHDSVKDHGLTHEIRELFVHPQVQGRGVGRTLLTRHMAQAQERGVNSLYLLTARDSPAEGFYVASGFRQARRQTVLVRP</sequence>
<dbReference type="SUPFAM" id="SSF55729">
    <property type="entry name" value="Acyl-CoA N-acyltransferases (Nat)"/>
    <property type="match status" value="1"/>
</dbReference>
<gene>
    <name evidence="4" type="ORF">GCM10010841_17770</name>
</gene>
<dbReference type="EMBL" id="BMOM01000012">
    <property type="protein sequence ID" value="GGM09785.1"/>
    <property type="molecule type" value="Genomic_DNA"/>
</dbReference>